<evidence type="ECO:0000313" key="2">
    <source>
        <dbReference type="Proteomes" id="UP000622475"/>
    </source>
</evidence>
<dbReference type="AlphaFoldDB" id="A0A929KUS1"/>
<comment type="caution">
    <text evidence="1">The sequence shown here is derived from an EMBL/GenBank/DDBJ whole genome shotgun (WGS) entry which is preliminary data.</text>
</comment>
<dbReference type="Proteomes" id="UP000622475">
    <property type="component" value="Unassembled WGS sequence"/>
</dbReference>
<evidence type="ECO:0000313" key="1">
    <source>
        <dbReference type="EMBL" id="MBE9661944.1"/>
    </source>
</evidence>
<reference evidence="1" key="1">
    <citation type="submission" date="2020-10" db="EMBL/GenBank/DDBJ databases">
        <title>Mucilaginibacter mali sp. nov., isolated from rhizosphere soil of apple orchard.</title>
        <authorList>
            <person name="Lee J.-S."/>
            <person name="Kim H.S."/>
            <person name="Kim J.-S."/>
        </authorList>
    </citation>
    <scope>NUCLEOTIDE SEQUENCE</scope>
    <source>
        <strain evidence="1">KCTC 22746</strain>
    </source>
</reference>
<protein>
    <submittedName>
        <fullName evidence="1">Uncharacterized protein</fullName>
    </submittedName>
</protein>
<proteinExistence type="predicted"/>
<organism evidence="1 2">
    <name type="scientific">Mucilaginibacter myungsuensis</name>
    <dbReference type="NCBI Taxonomy" id="649104"/>
    <lineage>
        <taxon>Bacteria</taxon>
        <taxon>Pseudomonadati</taxon>
        <taxon>Bacteroidota</taxon>
        <taxon>Sphingobacteriia</taxon>
        <taxon>Sphingobacteriales</taxon>
        <taxon>Sphingobacteriaceae</taxon>
        <taxon>Mucilaginibacter</taxon>
    </lineage>
</organism>
<dbReference type="EMBL" id="JADFFL010000003">
    <property type="protein sequence ID" value="MBE9661944.1"/>
    <property type="molecule type" value="Genomic_DNA"/>
</dbReference>
<gene>
    <name evidence="1" type="ORF">IRJ16_08600</name>
</gene>
<name>A0A929KUS1_9SPHI</name>
<accession>A0A929KUS1</accession>
<dbReference type="RefSeq" id="WP_194111149.1">
    <property type="nucleotide sequence ID" value="NZ_JADFFL010000003.1"/>
</dbReference>
<keyword evidence="2" id="KW-1185">Reference proteome</keyword>
<sequence>MLKRWAHILISAWLINALICFHPNNFLECDNDGAITSFDERFPYNTAVDIFFNYVNADNDQPEDGTQHRIAHSKRYIGARSFVLNIVPPFVQEFKPVEHIEAIARKHFRAWDNKIFLPPLHHFLFRLSPF</sequence>